<dbReference type="GO" id="GO:0015087">
    <property type="term" value="F:cobalt ion transmembrane transporter activity"/>
    <property type="evidence" value="ECO:0007669"/>
    <property type="project" value="TreeGrafter"/>
</dbReference>
<evidence type="ECO:0000313" key="14">
    <source>
        <dbReference type="Proteomes" id="UP000664904"/>
    </source>
</evidence>
<evidence type="ECO:0000256" key="9">
    <source>
        <dbReference type="ARBA" id="ARBA00023065"/>
    </source>
</evidence>
<dbReference type="GO" id="GO:0000287">
    <property type="term" value="F:magnesium ion binding"/>
    <property type="evidence" value="ECO:0007669"/>
    <property type="project" value="TreeGrafter"/>
</dbReference>
<keyword evidence="6 12" id="KW-0812">Transmembrane</keyword>
<dbReference type="SUPFAM" id="SSF143865">
    <property type="entry name" value="CorA soluble domain-like"/>
    <property type="match status" value="1"/>
</dbReference>
<evidence type="ECO:0000256" key="4">
    <source>
        <dbReference type="ARBA" id="ARBA00022475"/>
    </source>
</evidence>
<keyword evidence="11" id="KW-0175">Coiled coil</keyword>
<dbReference type="PANTHER" id="PTHR46494">
    <property type="entry name" value="CORA FAMILY METAL ION TRANSPORTER (EUROFUNG)"/>
    <property type="match status" value="1"/>
</dbReference>
<dbReference type="InterPro" id="IPR002523">
    <property type="entry name" value="MgTranspt_CorA/ZnTranspt_ZntB"/>
</dbReference>
<dbReference type="InterPro" id="IPR045861">
    <property type="entry name" value="CorA_cytoplasmic_dom"/>
</dbReference>
<evidence type="ECO:0000256" key="3">
    <source>
        <dbReference type="ARBA" id="ARBA00022448"/>
    </source>
</evidence>
<dbReference type="KEGG" id="pxi:J5O05_08310"/>
<comment type="subcellular location">
    <subcellularLocation>
        <location evidence="1">Cell membrane</location>
        <topology evidence="1">Multi-pass membrane protein</topology>
    </subcellularLocation>
</comment>
<sequence>MREFKGLVHAVQLDGKGGCITIPNVAEAMNMATKEQPLWVHMDFSDESSIDWLSKQNLFTTLELESFIADETRPRLSKAQKGDMLFVRGVNLNPDQSPEDMVAIRFFVRDNLLITCRRRLIRSVQDVLGTLKQQQGPASISALVDEILNRLTIRMQDVIYALDEQLDVIEEHVEAHAPPYDTTTLSQCRRQAISLKRHIRPQKEAIWQLGQAKVDWLEDKDRLKLAEIVNDLTRYIEELETSIERANVLHQSMTSQMSEQLNQRMYVMSVVAALFLPLGFLTGLLGVNIGGIPGTENPFAFILFVVFLVVLTFGIGVYFRWRKWL</sequence>
<dbReference type="CDD" id="cd12833">
    <property type="entry name" value="ZntB-like_1"/>
    <property type="match status" value="1"/>
</dbReference>
<evidence type="ECO:0000256" key="10">
    <source>
        <dbReference type="ARBA" id="ARBA00023136"/>
    </source>
</evidence>
<evidence type="ECO:0000256" key="12">
    <source>
        <dbReference type="SAM" id="Phobius"/>
    </source>
</evidence>
<dbReference type="Gene3D" id="3.30.460.20">
    <property type="entry name" value="CorA soluble domain-like"/>
    <property type="match status" value="1"/>
</dbReference>
<dbReference type="GO" id="GO:0050897">
    <property type="term" value="F:cobalt ion binding"/>
    <property type="evidence" value="ECO:0007669"/>
    <property type="project" value="TreeGrafter"/>
</dbReference>
<evidence type="ECO:0000256" key="5">
    <source>
        <dbReference type="ARBA" id="ARBA00022519"/>
    </source>
</evidence>
<evidence type="ECO:0000313" key="13">
    <source>
        <dbReference type="EMBL" id="QTH72759.1"/>
    </source>
</evidence>
<evidence type="ECO:0000256" key="6">
    <source>
        <dbReference type="ARBA" id="ARBA00022692"/>
    </source>
</evidence>
<keyword evidence="9" id="KW-0406">Ion transport</keyword>
<proteinExistence type="inferred from homology"/>
<dbReference type="RefSeq" id="WP_208844382.1">
    <property type="nucleotide sequence ID" value="NZ_CP072133.1"/>
</dbReference>
<protein>
    <submittedName>
        <fullName evidence="13">Zinc transporter ZntB</fullName>
    </submittedName>
</protein>
<keyword evidence="10 12" id="KW-0472">Membrane</keyword>
<name>A0A975HM57_9GAMM</name>
<keyword evidence="8 12" id="KW-1133">Transmembrane helix</keyword>
<dbReference type="Gene3D" id="1.20.58.340">
    <property type="entry name" value="Magnesium transport protein CorA, transmembrane region"/>
    <property type="match status" value="2"/>
</dbReference>
<keyword evidence="5" id="KW-0997">Cell inner membrane</keyword>
<keyword evidence="3" id="KW-0813">Transport</keyword>
<dbReference type="SUPFAM" id="SSF144083">
    <property type="entry name" value="Magnesium transport protein CorA, transmembrane region"/>
    <property type="match status" value="1"/>
</dbReference>
<dbReference type="EMBL" id="CP072133">
    <property type="protein sequence ID" value="QTH72759.1"/>
    <property type="molecule type" value="Genomic_DNA"/>
</dbReference>
<dbReference type="PANTHER" id="PTHR46494:SF3">
    <property type="entry name" value="ZINC TRANSPORT PROTEIN ZNTB"/>
    <property type="match status" value="1"/>
</dbReference>
<evidence type="ECO:0000256" key="7">
    <source>
        <dbReference type="ARBA" id="ARBA00022833"/>
    </source>
</evidence>
<keyword evidence="14" id="KW-1185">Reference proteome</keyword>
<dbReference type="GO" id="GO:0005886">
    <property type="term" value="C:plasma membrane"/>
    <property type="evidence" value="ECO:0007669"/>
    <property type="project" value="UniProtKB-SubCell"/>
</dbReference>
<accession>A0A975HM57</accession>
<dbReference type="GO" id="GO:0015095">
    <property type="term" value="F:magnesium ion transmembrane transporter activity"/>
    <property type="evidence" value="ECO:0007669"/>
    <property type="project" value="TreeGrafter"/>
</dbReference>
<organism evidence="13 14">
    <name type="scientific">Pseudoalteromonas xiamenensis</name>
    <dbReference type="NCBI Taxonomy" id="882626"/>
    <lineage>
        <taxon>Bacteria</taxon>
        <taxon>Pseudomonadati</taxon>
        <taxon>Pseudomonadota</taxon>
        <taxon>Gammaproteobacteria</taxon>
        <taxon>Alteromonadales</taxon>
        <taxon>Pseudoalteromonadaceae</taxon>
        <taxon>Pseudoalteromonas</taxon>
    </lineage>
</organism>
<evidence type="ECO:0000256" key="2">
    <source>
        <dbReference type="ARBA" id="ARBA00009765"/>
    </source>
</evidence>
<dbReference type="Pfam" id="PF01544">
    <property type="entry name" value="CorA"/>
    <property type="match status" value="1"/>
</dbReference>
<dbReference type="Proteomes" id="UP000664904">
    <property type="component" value="Chromosome"/>
</dbReference>
<keyword evidence="4" id="KW-1003">Cell membrane</keyword>
<dbReference type="InterPro" id="IPR045863">
    <property type="entry name" value="CorA_TM1_TM2"/>
</dbReference>
<reference evidence="13" key="1">
    <citation type="submission" date="2021-03" db="EMBL/GenBank/DDBJ databases">
        <title>Complete Genome of Pseudoalteromonas xiamenensis STKMTI.2, a new potential marine bacterium producing anti-Vibrio compounds.</title>
        <authorList>
            <person name="Handayani D.P."/>
            <person name="Isnansetyo A."/>
            <person name="Istiqomah I."/>
            <person name="Jumina J."/>
        </authorList>
    </citation>
    <scope>NUCLEOTIDE SEQUENCE</scope>
    <source>
        <strain evidence="13">STKMTI.2</strain>
    </source>
</reference>
<feature type="transmembrane region" description="Helical" evidence="12">
    <location>
        <begin position="299"/>
        <end position="319"/>
    </location>
</feature>
<keyword evidence="7" id="KW-0862">Zinc</keyword>
<evidence type="ECO:0000256" key="8">
    <source>
        <dbReference type="ARBA" id="ARBA00022989"/>
    </source>
</evidence>
<feature type="transmembrane region" description="Helical" evidence="12">
    <location>
        <begin position="265"/>
        <end position="287"/>
    </location>
</feature>
<dbReference type="AlphaFoldDB" id="A0A975HM57"/>
<evidence type="ECO:0000256" key="1">
    <source>
        <dbReference type="ARBA" id="ARBA00004651"/>
    </source>
</evidence>
<comment type="similarity">
    <text evidence="2">Belongs to the CorA metal ion transporter (MIT) (TC 1.A.35) family.</text>
</comment>
<evidence type="ECO:0000256" key="11">
    <source>
        <dbReference type="SAM" id="Coils"/>
    </source>
</evidence>
<gene>
    <name evidence="13" type="ORF">J5O05_08310</name>
</gene>
<feature type="coiled-coil region" evidence="11">
    <location>
        <begin position="229"/>
        <end position="256"/>
    </location>
</feature>